<comment type="similarity">
    <text evidence="1">Belongs to the SGT family.</text>
</comment>
<dbReference type="Pfam" id="PF16546">
    <property type="entry name" value="SGTA_dimer"/>
    <property type="match status" value="1"/>
</dbReference>
<dbReference type="PROSITE" id="PS50293">
    <property type="entry name" value="TPR_REGION"/>
    <property type="match status" value="1"/>
</dbReference>
<sequence>MSSVKRLALAIVQFLAEQKQYGNLSPDAQESLEVAVQCLETAFELSPEDATALSVSKSLLDIFHDAVASEIPTFPVEASEEIKLQAERLKNDGNNLMKSEQFNEALTCYSKAIELDGRNAVYFCNRAAAHSKLNQHQFAIDDCKKAITIDPLYSKAYGRMGLAHASLNQHGDAVRCYERAVQLEPDNESYQSNLQIAEEKLKQIGGAGGLPLGPGMGIPGLDVGAMLNNPGLMSMAQQMLSNPNMQQLMNQMMSGSAQGGGGLESLLQVGQQLAHQMQATNPELVEQLRRQMGGPGGPNPFDPSSEPESKDPQ</sequence>
<dbReference type="InterPro" id="IPR011990">
    <property type="entry name" value="TPR-like_helical_dom_sf"/>
</dbReference>
<feature type="region of interest" description="Disordered" evidence="5">
    <location>
        <begin position="280"/>
        <end position="313"/>
    </location>
</feature>
<keyword evidence="3 4" id="KW-0802">TPR repeat</keyword>
<dbReference type="SUPFAM" id="SSF48452">
    <property type="entry name" value="TPR-like"/>
    <property type="match status" value="1"/>
</dbReference>
<proteinExistence type="inferred from homology"/>
<evidence type="ECO:0000256" key="4">
    <source>
        <dbReference type="PROSITE-ProRule" id="PRU00339"/>
    </source>
</evidence>
<dbReference type="AlphaFoldDB" id="A0A8J2RLD1"/>
<dbReference type="EMBL" id="CAKKLH010000063">
    <property type="protein sequence ID" value="CAH0101646.1"/>
    <property type="molecule type" value="Genomic_DNA"/>
</dbReference>
<name>A0A8J2RLD1_9CRUS</name>
<dbReference type="Gene3D" id="1.20.5.420">
    <property type="entry name" value="Immunoglobulin FC, subunit C"/>
    <property type="match status" value="1"/>
</dbReference>
<dbReference type="PANTHER" id="PTHR45831">
    <property type="entry name" value="LD24721P"/>
    <property type="match status" value="1"/>
</dbReference>
<dbReference type="GO" id="GO:0060090">
    <property type="term" value="F:molecular adaptor activity"/>
    <property type="evidence" value="ECO:0007669"/>
    <property type="project" value="TreeGrafter"/>
</dbReference>
<reference evidence="7" key="1">
    <citation type="submission" date="2021-11" db="EMBL/GenBank/DDBJ databases">
        <authorList>
            <person name="Schell T."/>
        </authorList>
    </citation>
    <scope>NUCLEOTIDE SEQUENCE</scope>
    <source>
        <strain evidence="7">M5</strain>
    </source>
</reference>
<feature type="repeat" description="TPR" evidence="4">
    <location>
        <begin position="86"/>
        <end position="119"/>
    </location>
</feature>
<dbReference type="PANTHER" id="PTHR45831:SF2">
    <property type="entry name" value="LD24721P"/>
    <property type="match status" value="1"/>
</dbReference>
<dbReference type="GO" id="GO:0072380">
    <property type="term" value="C:TRC complex"/>
    <property type="evidence" value="ECO:0007669"/>
    <property type="project" value="TreeGrafter"/>
</dbReference>
<dbReference type="OrthoDB" id="2335338at2759"/>
<dbReference type="PROSITE" id="PS50005">
    <property type="entry name" value="TPR"/>
    <property type="match status" value="2"/>
</dbReference>
<evidence type="ECO:0000256" key="5">
    <source>
        <dbReference type="SAM" id="MobiDB-lite"/>
    </source>
</evidence>
<dbReference type="InterPro" id="IPR019734">
    <property type="entry name" value="TPR_rpt"/>
</dbReference>
<evidence type="ECO:0000256" key="2">
    <source>
        <dbReference type="ARBA" id="ARBA00022737"/>
    </source>
</evidence>
<feature type="domain" description="SGTA homodimerisation" evidence="6">
    <location>
        <begin position="4"/>
        <end position="64"/>
    </location>
</feature>
<organism evidence="7 8">
    <name type="scientific">Daphnia galeata</name>
    <dbReference type="NCBI Taxonomy" id="27404"/>
    <lineage>
        <taxon>Eukaryota</taxon>
        <taxon>Metazoa</taxon>
        <taxon>Ecdysozoa</taxon>
        <taxon>Arthropoda</taxon>
        <taxon>Crustacea</taxon>
        <taxon>Branchiopoda</taxon>
        <taxon>Diplostraca</taxon>
        <taxon>Cladocera</taxon>
        <taxon>Anomopoda</taxon>
        <taxon>Daphniidae</taxon>
        <taxon>Daphnia</taxon>
    </lineage>
</organism>
<evidence type="ECO:0000313" key="8">
    <source>
        <dbReference type="Proteomes" id="UP000789390"/>
    </source>
</evidence>
<dbReference type="Proteomes" id="UP000789390">
    <property type="component" value="Unassembled WGS sequence"/>
</dbReference>
<evidence type="ECO:0000313" key="7">
    <source>
        <dbReference type="EMBL" id="CAH0101646.1"/>
    </source>
</evidence>
<comment type="caution">
    <text evidence="7">The sequence shown here is derived from an EMBL/GenBank/DDBJ whole genome shotgun (WGS) entry which is preliminary data.</text>
</comment>
<dbReference type="SMART" id="SM00028">
    <property type="entry name" value="TPR"/>
    <property type="match status" value="3"/>
</dbReference>
<evidence type="ECO:0000256" key="1">
    <source>
        <dbReference type="ARBA" id="ARBA00008175"/>
    </source>
</evidence>
<dbReference type="Pfam" id="PF13414">
    <property type="entry name" value="TPR_11"/>
    <property type="match status" value="1"/>
</dbReference>
<evidence type="ECO:0000259" key="6">
    <source>
        <dbReference type="Pfam" id="PF16546"/>
    </source>
</evidence>
<gene>
    <name evidence="7" type="ORF">DGAL_LOCUS3984</name>
</gene>
<feature type="repeat" description="TPR" evidence="4">
    <location>
        <begin position="154"/>
        <end position="187"/>
    </location>
</feature>
<keyword evidence="2" id="KW-0677">Repeat</keyword>
<dbReference type="InterPro" id="IPR032374">
    <property type="entry name" value="SGTA_dimer"/>
</dbReference>
<dbReference type="Pfam" id="PF00515">
    <property type="entry name" value="TPR_1"/>
    <property type="match status" value="1"/>
</dbReference>
<dbReference type="InterPro" id="IPR047150">
    <property type="entry name" value="SGT"/>
</dbReference>
<keyword evidence="8" id="KW-1185">Reference proteome</keyword>
<evidence type="ECO:0000256" key="3">
    <source>
        <dbReference type="ARBA" id="ARBA00022803"/>
    </source>
</evidence>
<dbReference type="GO" id="GO:0006620">
    <property type="term" value="P:post-translational protein targeting to endoplasmic reticulum membrane"/>
    <property type="evidence" value="ECO:0007669"/>
    <property type="project" value="TreeGrafter"/>
</dbReference>
<dbReference type="Gene3D" id="1.25.40.10">
    <property type="entry name" value="Tetratricopeptide repeat domain"/>
    <property type="match status" value="1"/>
</dbReference>
<dbReference type="GO" id="GO:0016020">
    <property type="term" value="C:membrane"/>
    <property type="evidence" value="ECO:0007669"/>
    <property type="project" value="TreeGrafter"/>
</dbReference>
<protein>
    <recommendedName>
        <fullName evidence="6">SGTA homodimerisation domain-containing protein</fullName>
    </recommendedName>
</protein>
<accession>A0A8J2RLD1</accession>